<dbReference type="RefSeq" id="WP_408078533.1">
    <property type="nucleotide sequence ID" value="NZ_JBELQC010000001.1"/>
</dbReference>
<dbReference type="Proteomes" id="UP001629244">
    <property type="component" value="Unassembled WGS sequence"/>
</dbReference>
<evidence type="ECO:0008006" key="3">
    <source>
        <dbReference type="Google" id="ProtNLM"/>
    </source>
</evidence>
<sequence length="229" mass="25413">MSYYDAKSPRILVHDIHDPVKPRNRYIAGKFPEVISGRALDENLMSFWDATRQPNAILRFIFYYRIIEYAASHYVDSSVRAKLAKVLANPAVSMDIQKSVDLVLSAYDGARGDDVPRFNALLQHAVAPEIVWKEIENNKAAFAEDVIFDGGFKLNAILDKNESLSTFSRGGMVKFANAIRGLRNVLAHGRDQNTSTAITPTPRNLKYLSVWVNAIAAAAGEVVLYGANP</sequence>
<proteinExistence type="predicted"/>
<keyword evidence="2" id="KW-1185">Reference proteome</keyword>
<accession>A0ABW8YMY0</accession>
<organism evidence="1 2">
    <name type="scientific">Sphingomonas plantiphila</name>
    <dbReference type="NCBI Taxonomy" id="3163295"/>
    <lineage>
        <taxon>Bacteria</taxon>
        <taxon>Pseudomonadati</taxon>
        <taxon>Pseudomonadota</taxon>
        <taxon>Alphaproteobacteria</taxon>
        <taxon>Sphingomonadales</taxon>
        <taxon>Sphingomonadaceae</taxon>
        <taxon>Sphingomonas</taxon>
    </lineage>
</organism>
<protein>
    <recommendedName>
        <fullName evidence="3">RiboL-PSP-HEPN domain-containing protein</fullName>
    </recommendedName>
</protein>
<name>A0ABW8YMY0_9SPHN</name>
<evidence type="ECO:0000313" key="2">
    <source>
        <dbReference type="Proteomes" id="UP001629244"/>
    </source>
</evidence>
<gene>
    <name evidence="1" type="ORF">ABS767_11760</name>
</gene>
<reference evidence="1 2" key="1">
    <citation type="submission" date="2024-06" db="EMBL/GenBank/DDBJ databases">
        <authorList>
            <person name="Kaempfer P."/>
            <person name="Viver T."/>
        </authorList>
    </citation>
    <scope>NUCLEOTIDE SEQUENCE [LARGE SCALE GENOMIC DNA]</scope>
    <source>
        <strain evidence="1 2">ST-64</strain>
    </source>
</reference>
<comment type="caution">
    <text evidence="1">The sequence shown here is derived from an EMBL/GenBank/DDBJ whole genome shotgun (WGS) entry which is preliminary data.</text>
</comment>
<dbReference type="EMBL" id="JBELQC010000001">
    <property type="protein sequence ID" value="MFL9841641.1"/>
    <property type="molecule type" value="Genomic_DNA"/>
</dbReference>
<evidence type="ECO:0000313" key="1">
    <source>
        <dbReference type="EMBL" id="MFL9841641.1"/>
    </source>
</evidence>